<dbReference type="Pfam" id="PF01502">
    <property type="entry name" value="PRA-CH"/>
    <property type="match status" value="1"/>
</dbReference>
<keyword evidence="8 15" id="KW-0963">Cytoplasm</keyword>
<keyword evidence="11 15" id="KW-0378">Hydrolase</keyword>
<organism evidence="17 18">
    <name type="scientific">Chryseobacterium artocarpi</name>
    <dbReference type="NCBI Taxonomy" id="1414727"/>
    <lineage>
        <taxon>Bacteria</taxon>
        <taxon>Pseudomonadati</taxon>
        <taxon>Bacteroidota</taxon>
        <taxon>Flavobacteriia</taxon>
        <taxon>Flavobacteriales</taxon>
        <taxon>Weeksellaceae</taxon>
        <taxon>Chryseobacterium group</taxon>
        <taxon>Chryseobacterium</taxon>
    </lineage>
</organism>
<dbReference type="NCBIfam" id="NF002747">
    <property type="entry name" value="PRK02759.1"/>
    <property type="match status" value="1"/>
</dbReference>
<evidence type="ECO:0000256" key="7">
    <source>
        <dbReference type="ARBA" id="ARBA00008299"/>
    </source>
</evidence>
<evidence type="ECO:0000313" key="17">
    <source>
        <dbReference type="EMBL" id="OCA72302.1"/>
    </source>
</evidence>
<dbReference type="SUPFAM" id="SSF101386">
    <property type="entry name" value="all-alpha NTP pyrophosphatases"/>
    <property type="match status" value="1"/>
</dbReference>
<comment type="catalytic activity">
    <reaction evidence="1 15">
        <text>1-(5-phospho-beta-D-ribosyl)-5'-AMP + H2O = 1-(5-phospho-beta-D-ribosyl)-5-[(5-phospho-beta-D-ribosylamino)methylideneamino]imidazole-4-carboxamide</text>
        <dbReference type="Rhea" id="RHEA:20049"/>
        <dbReference type="ChEBI" id="CHEBI:15377"/>
        <dbReference type="ChEBI" id="CHEBI:58435"/>
        <dbReference type="ChEBI" id="CHEBI:59457"/>
        <dbReference type="EC" id="3.5.4.19"/>
    </reaction>
</comment>
<evidence type="ECO:0000313" key="18">
    <source>
        <dbReference type="Proteomes" id="UP000092651"/>
    </source>
</evidence>
<dbReference type="PANTHER" id="PTHR42945">
    <property type="entry name" value="HISTIDINE BIOSYNTHESIS BIFUNCTIONAL PROTEIN"/>
    <property type="match status" value="1"/>
</dbReference>
<feature type="domain" description="Phosphoribosyl-AMP cyclohydrolase" evidence="16">
    <location>
        <begin position="26"/>
        <end position="98"/>
    </location>
</feature>
<dbReference type="Proteomes" id="UP000092651">
    <property type="component" value="Unassembled WGS sequence"/>
</dbReference>
<dbReference type="NCBIfam" id="TIGR03188">
    <property type="entry name" value="histidine_hisI"/>
    <property type="match status" value="1"/>
</dbReference>
<keyword evidence="10 15" id="KW-0547">Nucleotide-binding</keyword>
<evidence type="ECO:0000256" key="2">
    <source>
        <dbReference type="ARBA" id="ARBA00001460"/>
    </source>
</evidence>
<evidence type="ECO:0000256" key="14">
    <source>
        <dbReference type="ARBA" id="ARBA00023268"/>
    </source>
</evidence>
<dbReference type="Gene3D" id="1.10.287.1080">
    <property type="entry name" value="MazG-like"/>
    <property type="match status" value="1"/>
</dbReference>
<evidence type="ECO:0000256" key="12">
    <source>
        <dbReference type="ARBA" id="ARBA00022840"/>
    </source>
</evidence>
<keyword evidence="14 15" id="KW-0511">Multifunctional enzyme</keyword>
<comment type="caution">
    <text evidence="17">The sequence shown here is derived from an EMBL/GenBank/DDBJ whole genome shotgun (WGS) entry which is preliminary data.</text>
</comment>
<comment type="similarity">
    <text evidence="6 15">In the C-terminal section; belongs to the PRA-PH family.</text>
</comment>
<evidence type="ECO:0000256" key="11">
    <source>
        <dbReference type="ARBA" id="ARBA00022801"/>
    </source>
</evidence>
<evidence type="ECO:0000256" key="9">
    <source>
        <dbReference type="ARBA" id="ARBA00022605"/>
    </source>
</evidence>
<dbReference type="UniPathway" id="UPA00031">
    <property type="reaction ID" value="UER00007"/>
</dbReference>
<comment type="pathway">
    <text evidence="5 15">Amino-acid biosynthesis; L-histidine biosynthesis; L-histidine from 5-phospho-alpha-D-ribose 1-diphosphate: step 2/9.</text>
</comment>
<keyword evidence="18" id="KW-1185">Reference proteome</keyword>
<dbReference type="EMBL" id="MAYH01000023">
    <property type="protein sequence ID" value="OCA72302.1"/>
    <property type="molecule type" value="Genomic_DNA"/>
</dbReference>
<dbReference type="GO" id="GO:0004635">
    <property type="term" value="F:phosphoribosyl-AMP cyclohydrolase activity"/>
    <property type="evidence" value="ECO:0007669"/>
    <property type="project" value="UniProtKB-UniRule"/>
</dbReference>
<dbReference type="NCBIfam" id="NF000768">
    <property type="entry name" value="PRK00051.1"/>
    <property type="match status" value="1"/>
</dbReference>
<dbReference type="GO" id="GO:0005524">
    <property type="term" value="F:ATP binding"/>
    <property type="evidence" value="ECO:0007669"/>
    <property type="project" value="UniProtKB-KW"/>
</dbReference>
<evidence type="ECO:0000256" key="10">
    <source>
        <dbReference type="ARBA" id="ARBA00022741"/>
    </source>
</evidence>
<dbReference type="InterPro" id="IPR002496">
    <property type="entry name" value="PRib_AMP_CycHydrolase_dom"/>
</dbReference>
<reference evidence="17 18" key="1">
    <citation type="submission" date="2016-07" db="EMBL/GenBank/DDBJ databases">
        <authorList>
            <person name="Jeong J.-J."/>
            <person name="Kim D.W."/>
            <person name="Sang M.K."/>
            <person name="Choi I.-G."/>
            <person name="Kim K.D."/>
        </authorList>
    </citation>
    <scope>NUCLEOTIDE SEQUENCE [LARGE SCALE GENOMIC DNA]</scope>
    <source>
        <strain evidence="17 18">UTM-3</strain>
    </source>
</reference>
<dbReference type="HAMAP" id="MF_01020">
    <property type="entry name" value="HisE"/>
    <property type="match status" value="1"/>
</dbReference>
<proteinExistence type="inferred from homology"/>
<keyword evidence="13 15" id="KW-0368">Histidine biosynthesis</keyword>
<dbReference type="SUPFAM" id="SSF141734">
    <property type="entry name" value="HisI-like"/>
    <property type="match status" value="1"/>
</dbReference>
<comment type="subcellular location">
    <subcellularLocation>
        <location evidence="3 15">Cytoplasm</location>
    </subcellularLocation>
</comment>
<sequence>MKINFSKDNGLVPVIIQDNRTLQILMLGYMNEEAFEKTKREEIVTFFSRSKNRLWTKGEESGNFLTVKSIDIDCDQDTILIKVIPKNVVCHTGSFSCFSGKSDKGFLYELEEKISQRIDDKVEESYTCSLYQRGINKVAQKVGEEAVELVIEAKDNNDELFKNEAADLLYHFLILLKTKGFSLQDIEEILQTRNK</sequence>
<dbReference type="InterPro" id="IPR021130">
    <property type="entry name" value="PRib-ATP_PPHydrolase-like"/>
</dbReference>
<dbReference type="CDD" id="cd11534">
    <property type="entry name" value="NTP-PPase_HisIE_like"/>
    <property type="match status" value="1"/>
</dbReference>
<comment type="similarity">
    <text evidence="7 15">In the N-terminal section; belongs to the PRA-CH family.</text>
</comment>
<evidence type="ECO:0000256" key="4">
    <source>
        <dbReference type="ARBA" id="ARBA00005169"/>
    </source>
</evidence>
<dbReference type="Gene3D" id="3.10.20.810">
    <property type="entry name" value="Phosphoribosyl-AMP cyclohydrolase"/>
    <property type="match status" value="1"/>
</dbReference>
<dbReference type="OrthoDB" id="9795769at2"/>
<evidence type="ECO:0000256" key="13">
    <source>
        <dbReference type="ARBA" id="ARBA00023102"/>
    </source>
</evidence>
<dbReference type="GO" id="GO:0005737">
    <property type="term" value="C:cytoplasm"/>
    <property type="evidence" value="ECO:0007669"/>
    <property type="project" value="UniProtKB-SubCell"/>
</dbReference>
<dbReference type="RefSeq" id="WP_065394526.1">
    <property type="nucleotide sequence ID" value="NZ_MAYH01000023.1"/>
</dbReference>
<comment type="pathway">
    <text evidence="4 15">Amino-acid biosynthesis; L-histidine biosynthesis; L-histidine from 5-phospho-alpha-D-ribose 1-diphosphate: step 3/9.</text>
</comment>
<evidence type="ECO:0000256" key="1">
    <source>
        <dbReference type="ARBA" id="ARBA00000024"/>
    </source>
</evidence>
<feature type="region of interest" description="Phosphoribosyl-AMP cyclohydrolase" evidence="15">
    <location>
        <begin position="1"/>
        <end position="106"/>
    </location>
</feature>
<protein>
    <recommendedName>
        <fullName evidence="15">Histidine biosynthesis bifunctional protein HisIE</fullName>
    </recommendedName>
    <domain>
        <recommendedName>
            <fullName evidence="15">Phosphoribosyl-AMP cyclohydrolase</fullName>
            <shortName evidence="15">PRA-CH</shortName>
            <ecNumber evidence="15">3.5.4.19</ecNumber>
        </recommendedName>
    </domain>
    <domain>
        <recommendedName>
            <fullName evidence="15">Phosphoribosyl-ATP pyrophosphatase</fullName>
            <shortName evidence="15">PRA-PH</shortName>
            <ecNumber evidence="15">3.6.1.31</ecNumber>
        </recommendedName>
    </domain>
</protein>
<dbReference type="Pfam" id="PF01503">
    <property type="entry name" value="PRA-PH"/>
    <property type="match status" value="1"/>
</dbReference>
<name>A0A1B8ZL18_9FLAO</name>
<feature type="region of interest" description="Phosphoribosyl-ATP pyrophosphohydrolase" evidence="15">
    <location>
        <begin position="107"/>
        <end position="195"/>
    </location>
</feature>
<dbReference type="EC" id="3.6.1.31" evidence="15"/>
<accession>A0A1B8ZL18</accession>
<keyword evidence="12 15" id="KW-0067">ATP-binding</keyword>
<dbReference type="GO" id="GO:0000105">
    <property type="term" value="P:L-histidine biosynthetic process"/>
    <property type="evidence" value="ECO:0007669"/>
    <property type="project" value="UniProtKB-UniRule"/>
</dbReference>
<dbReference type="InterPro" id="IPR038019">
    <property type="entry name" value="PRib_AMP_CycHydrolase_sf"/>
</dbReference>
<dbReference type="FunFam" id="3.10.20.810:FF:000001">
    <property type="entry name" value="Histidine biosynthesis bifunctional protein HisIE"/>
    <property type="match status" value="1"/>
</dbReference>
<dbReference type="InterPro" id="IPR008179">
    <property type="entry name" value="HisE"/>
</dbReference>
<dbReference type="GO" id="GO:0004636">
    <property type="term" value="F:phosphoribosyl-ATP diphosphatase activity"/>
    <property type="evidence" value="ECO:0007669"/>
    <property type="project" value="UniProtKB-UniRule"/>
</dbReference>
<dbReference type="InterPro" id="IPR023019">
    <property type="entry name" value="His_synth_HisIE"/>
</dbReference>
<keyword evidence="9 15" id="KW-0028">Amino-acid biosynthesis</keyword>
<evidence type="ECO:0000256" key="6">
    <source>
        <dbReference type="ARBA" id="ARBA00007731"/>
    </source>
</evidence>
<gene>
    <name evidence="15" type="primary">hisI</name>
    <name evidence="15" type="synonym">hisIE</name>
    <name evidence="17" type="ORF">BBI01_09195</name>
</gene>
<dbReference type="PANTHER" id="PTHR42945:SF9">
    <property type="entry name" value="HISTIDINE BIOSYNTHESIS BIFUNCTIONAL PROTEIN HISIE"/>
    <property type="match status" value="1"/>
</dbReference>
<evidence type="ECO:0000256" key="5">
    <source>
        <dbReference type="ARBA" id="ARBA00005204"/>
    </source>
</evidence>
<dbReference type="EC" id="3.5.4.19" evidence="15"/>
<evidence type="ECO:0000259" key="16">
    <source>
        <dbReference type="Pfam" id="PF01502"/>
    </source>
</evidence>
<evidence type="ECO:0000256" key="3">
    <source>
        <dbReference type="ARBA" id="ARBA00004496"/>
    </source>
</evidence>
<comment type="catalytic activity">
    <reaction evidence="2 15">
        <text>1-(5-phospho-beta-D-ribosyl)-ATP + H2O = 1-(5-phospho-beta-D-ribosyl)-5'-AMP + diphosphate + H(+)</text>
        <dbReference type="Rhea" id="RHEA:22828"/>
        <dbReference type="ChEBI" id="CHEBI:15377"/>
        <dbReference type="ChEBI" id="CHEBI:15378"/>
        <dbReference type="ChEBI" id="CHEBI:33019"/>
        <dbReference type="ChEBI" id="CHEBI:59457"/>
        <dbReference type="ChEBI" id="CHEBI:73183"/>
        <dbReference type="EC" id="3.6.1.31"/>
    </reaction>
</comment>
<evidence type="ECO:0000256" key="15">
    <source>
        <dbReference type="HAMAP-Rule" id="MF_01019"/>
    </source>
</evidence>
<dbReference type="HAMAP" id="MF_01019">
    <property type="entry name" value="HisIE"/>
    <property type="match status" value="1"/>
</dbReference>
<dbReference type="AlphaFoldDB" id="A0A1B8ZL18"/>
<evidence type="ECO:0000256" key="8">
    <source>
        <dbReference type="ARBA" id="ARBA00022490"/>
    </source>
</evidence>